<name>A0A3G5AHG1_9VIRU</name>
<feature type="domain" description="ParB-like N-terminal" evidence="1">
    <location>
        <begin position="65"/>
        <end position="134"/>
    </location>
</feature>
<reference evidence="2" key="1">
    <citation type="submission" date="2018-10" db="EMBL/GenBank/DDBJ databases">
        <title>Hidden diversity of soil giant viruses.</title>
        <authorList>
            <person name="Schulz F."/>
            <person name="Alteio L."/>
            <person name="Goudeau D."/>
            <person name="Ryan E.M."/>
            <person name="Malmstrom R.R."/>
            <person name="Blanchard J."/>
            <person name="Woyke T."/>
        </authorList>
    </citation>
    <scope>NUCLEOTIDE SEQUENCE</scope>
    <source>
        <strain evidence="2">SYV1</strain>
    </source>
</reference>
<proteinExistence type="predicted"/>
<dbReference type="SUPFAM" id="SSF110849">
    <property type="entry name" value="ParB/Sulfiredoxin"/>
    <property type="match status" value="1"/>
</dbReference>
<dbReference type="InterPro" id="IPR003115">
    <property type="entry name" value="ParB_N"/>
</dbReference>
<dbReference type="InterPro" id="IPR036086">
    <property type="entry name" value="ParB/Sulfiredoxin_sf"/>
</dbReference>
<dbReference type="Pfam" id="PF02195">
    <property type="entry name" value="ParB_N"/>
    <property type="match status" value="1"/>
</dbReference>
<organism evidence="2">
    <name type="scientific">Sylvanvirus sp</name>
    <dbReference type="NCBI Taxonomy" id="2487774"/>
    <lineage>
        <taxon>Viruses</taxon>
    </lineage>
</organism>
<sequence>MSSPPSLSNCSKLVLSHKSNVVSGIQEKHLLPYDGFDIASYQYEPQVIIKSYEDDGEWQRMIVKQIPLKDIEFKTWMSYRQTKNLAEIEQKGTVQPIEVEYNQTQNKYEILQGNHRCWAAQQLKYTHISAVMEERVTSPPPFSEKEMKQYRMDNAITWASKKVLVGYGIQVVMEDENKGTLILNGLDDDDFKIQIERNNLDELLFSSENIKGEFNDLKTLVTILEGK</sequence>
<evidence type="ECO:0000259" key="1">
    <source>
        <dbReference type="Pfam" id="PF02195"/>
    </source>
</evidence>
<evidence type="ECO:0000313" key="2">
    <source>
        <dbReference type="EMBL" id="AYV86645.1"/>
    </source>
</evidence>
<dbReference type="EMBL" id="MK072511">
    <property type="protein sequence ID" value="AYV86645.1"/>
    <property type="molecule type" value="Genomic_DNA"/>
</dbReference>
<protein>
    <recommendedName>
        <fullName evidence="1">ParB-like N-terminal domain-containing protein</fullName>
    </recommendedName>
</protein>
<gene>
    <name evidence="2" type="ORF">Sylvanvirus5_13</name>
</gene>
<dbReference type="Gene3D" id="3.90.1530.10">
    <property type="entry name" value="Conserved hypothetical protein from pyrococcus furiosus pfu- 392566-001, ParB domain"/>
    <property type="match status" value="1"/>
</dbReference>
<accession>A0A3G5AHG1</accession>
<dbReference type="CDD" id="cd16387">
    <property type="entry name" value="ParB_N_Srx"/>
    <property type="match status" value="1"/>
</dbReference>